<organism evidence="3 4">
    <name type="scientific">Serratia rubidaea</name>
    <name type="common">Serratia marinorubra</name>
    <dbReference type="NCBI Taxonomy" id="61652"/>
    <lineage>
        <taxon>Bacteria</taxon>
        <taxon>Pseudomonadati</taxon>
        <taxon>Pseudomonadota</taxon>
        <taxon>Gammaproteobacteria</taxon>
        <taxon>Enterobacterales</taxon>
        <taxon>Yersiniaceae</taxon>
        <taxon>Serratia</taxon>
    </lineage>
</organism>
<name>A0A4U9HGD9_SERRU</name>
<feature type="chain" id="PRO_5020266205" evidence="2">
    <location>
        <begin position="21"/>
        <end position="348"/>
    </location>
</feature>
<evidence type="ECO:0000313" key="4">
    <source>
        <dbReference type="Proteomes" id="UP000307968"/>
    </source>
</evidence>
<keyword evidence="3" id="KW-0121">Carboxypeptidase</keyword>
<dbReference type="SUPFAM" id="SSF55486">
    <property type="entry name" value="Metalloproteases ('zincins'), catalytic domain"/>
    <property type="match status" value="1"/>
</dbReference>
<keyword evidence="3" id="KW-0645">Protease</keyword>
<keyword evidence="2" id="KW-0732">Signal</keyword>
<dbReference type="GO" id="GO:0005829">
    <property type="term" value="C:cytosol"/>
    <property type="evidence" value="ECO:0007669"/>
    <property type="project" value="TreeGrafter"/>
</dbReference>
<dbReference type="GO" id="GO:0004222">
    <property type="term" value="F:metalloendopeptidase activity"/>
    <property type="evidence" value="ECO:0007669"/>
    <property type="project" value="InterPro"/>
</dbReference>
<feature type="signal peptide" evidence="2">
    <location>
        <begin position="1"/>
        <end position="20"/>
    </location>
</feature>
<dbReference type="GO" id="GO:0006508">
    <property type="term" value="P:proteolysis"/>
    <property type="evidence" value="ECO:0007669"/>
    <property type="project" value="InterPro"/>
</dbReference>
<gene>
    <name evidence="3" type="primary">dcp_3</name>
    <name evidence="3" type="ORF">NCTC12971_02971</name>
</gene>
<dbReference type="PANTHER" id="PTHR43660">
    <property type="entry name" value="DIPEPTIDYL CARBOXYPEPTIDASE"/>
    <property type="match status" value="1"/>
</dbReference>
<dbReference type="Proteomes" id="UP000307968">
    <property type="component" value="Chromosome"/>
</dbReference>
<evidence type="ECO:0000256" key="2">
    <source>
        <dbReference type="SAM" id="SignalP"/>
    </source>
</evidence>
<accession>A0A4U9HGD9</accession>
<evidence type="ECO:0000256" key="1">
    <source>
        <dbReference type="SAM" id="MobiDB-lite"/>
    </source>
</evidence>
<sequence length="348" mass="38192">MRLSTLVLAMSMALGTQAQAEESKTTSEHAALPSGQAKEATVTGEANQHENQKSDNPFFYQSRLPYQAPPFDRIKESDYAPAIEEGIKQKLAEVEKIANNPAKADFDNTLVALEKTGALLTRVMSVFGAMTSANTSDALQKLDEEVSPKLAAMDDAIMLNSKLFARIKAVYEQRDALKLDAESRRLLEVAYQSFELAGANLSDADKTKLKALNQEAATLSTQFTNKLLAAAKNGALAIQRQEQAGRPVRRRAGGRGPGGQRAQTGQAVAAGAAEYHPAAGSADAEGSRYAQGAVRRFVDARREGRRQRHRQTIARLRRSAPSRPSCWASRTTPRGNCKIRWRKRRRRR</sequence>
<dbReference type="FunFam" id="1.10.1370.40:FF:000001">
    <property type="entry name" value="Dipeptidyl carboxypeptidase II"/>
    <property type="match status" value="1"/>
</dbReference>
<dbReference type="EC" id="3.4.15.5" evidence="3"/>
<dbReference type="EMBL" id="LR590463">
    <property type="protein sequence ID" value="VTP63100.1"/>
    <property type="molecule type" value="Genomic_DNA"/>
</dbReference>
<dbReference type="GO" id="GO:0008241">
    <property type="term" value="F:peptidyl-dipeptidase activity"/>
    <property type="evidence" value="ECO:0007669"/>
    <property type="project" value="UniProtKB-EC"/>
</dbReference>
<protein>
    <submittedName>
        <fullName evidence="3">Peptidyl-dipeptidase dcp</fullName>
        <ecNumber evidence="3">3.4.15.5</ecNumber>
    </submittedName>
</protein>
<keyword evidence="3" id="KW-0378">Hydrolase</keyword>
<dbReference type="AlphaFoldDB" id="A0A4U9HGD9"/>
<feature type="compositionally biased region" description="Low complexity" evidence="1">
    <location>
        <begin position="260"/>
        <end position="272"/>
    </location>
</feature>
<feature type="region of interest" description="Disordered" evidence="1">
    <location>
        <begin position="19"/>
        <end position="57"/>
    </location>
</feature>
<evidence type="ECO:0000313" key="3">
    <source>
        <dbReference type="EMBL" id="VTP63100.1"/>
    </source>
</evidence>
<feature type="region of interest" description="Disordered" evidence="1">
    <location>
        <begin position="238"/>
        <end position="272"/>
    </location>
</feature>
<dbReference type="PANTHER" id="PTHR43660:SF1">
    <property type="entry name" value="DIPEPTIDYL CARBOXYPEPTIDASE"/>
    <property type="match status" value="1"/>
</dbReference>
<dbReference type="Gene3D" id="1.10.1370.40">
    <property type="match status" value="1"/>
</dbReference>
<proteinExistence type="predicted"/>
<feature type="region of interest" description="Disordered" evidence="1">
    <location>
        <begin position="300"/>
        <end position="333"/>
    </location>
</feature>
<dbReference type="GO" id="GO:0004180">
    <property type="term" value="F:carboxypeptidase activity"/>
    <property type="evidence" value="ECO:0007669"/>
    <property type="project" value="UniProtKB-KW"/>
</dbReference>
<dbReference type="InterPro" id="IPR045090">
    <property type="entry name" value="Pept_M3A_M3B"/>
</dbReference>
<reference evidence="3 4" key="1">
    <citation type="submission" date="2019-05" db="EMBL/GenBank/DDBJ databases">
        <authorList>
            <consortium name="Pathogen Informatics"/>
        </authorList>
    </citation>
    <scope>NUCLEOTIDE SEQUENCE [LARGE SCALE GENOMIC DNA]</scope>
    <source>
        <strain evidence="3 4">NCTC12971</strain>
    </source>
</reference>
<feature type="compositionally biased region" description="Basic residues" evidence="1">
    <location>
        <begin position="303"/>
        <end position="320"/>
    </location>
</feature>